<dbReference type="AlphaFoldDB" id="A0A6C0J0X2"/>
<reference evidence="2" key="1">
    <citation type="journal article" date="2020" name="Nature">
        <title>Giant virus diversity and host interactions through global metagenomics.</title>
        <authorList>
            <person name="Schulz F."/>
            <person name="Roux S."/>
            <person name="Paez-Espino D."/>
            <person name="Jungbluth S."/>
            <person name="Walsh D.A."/>
            <person name="Denef V.J."/>
            <person name="McMahon K.D."/>
            <person name="Konstantinidis K.T."/>
            <person name="Eloe-Fadrosh E.A."/>
            <person name="Kyrpides N.C."/>
            <person name="Woyke T."/>
        </authorList>
    </citation>
    <scope>NUCLEOTIDE SEQUENCE</scope>
    <source>
        <strain evidence="2">GVMAG-M-3300025699-48</strain>
    </source>
</reference>
<dbReference type="EMBL" id="MN740307">
    <property type="protein sequence ID" value="QHT99301.1"/>
    <property type="molecule type" value="Genomic_DNA"/>
</dbReference>
<dbReference type="Pfam" id="PF19060">
    <property type="entry name" value="DVNP"/>
    <property type="match status" value="1"/>
</dbReference>
<feature type="region of interest" description="Disordered" evidence="1">
    <location>
        <begin position="86"/>
        <end position="109"/>
    </location>
</feature>
<protein>
    <submittedName>
        <fullName evidence="2">Uncharacterized protein</fullName>
    </submittedName>
</protein>
<feature type="compositionally biased region" description="Basic residues" evidence="1">
    <location>
        <begin position="86"/>
        <end position="98"/>
    </location>
</feature>
<evidence type="ECO:0000313" key="2">
    <source>
        <dbReference type="EMBL" id="QHT99301.1"/>
    </source>
</evidence>
<dbReference type="GO" id="GO:0003677">
    <property type="term" value="F:DNA binding"/>
    <property type="evidence" value="ECO:0007669"/>
    <property type="project" value="InterPro"/>
</dbReference>
<name>A0A6C0J0X2_9ZZZZ</name>
<evidence type="ECO:0000256" key="1">
    <source>
        <dbReference type="SAM" id="MobiDB-lite"/>
    </source>
</evidence>
<accession>A0A6C0J0X2</accession>
<proteinExistence type="predicted"/>
<sequence length="109" mass="12437">MKRPVRQSDGKYHIKNGKFEELFGSRTQVMNGTAYKTSGELTKKNLLMNKWGRIVSAKKHKTAKKEKRLEKAGFFAKKGKFGYVKKTARKSRKSRKMKGGMPELTPGDV</sequence>
<organism evidence="2">
    <name type="scientific">viral metagenome</name>
    <dbReference type="NCBI Taxonomy" id="1070528"/>
    <lineage>
        <taxon>unclassified sequences</taxon>
        <taxon>metagenomes</taxon>
        <taxon>organismal metagenomes</taxon>
    </lineage>
</organism>
<dbReference type="GO" id="GO:0051276">
    <property type="term" value="P:chromosome organization"/>
    <property type="evidence" value="ECO:0007669"/>
    <property type="project" value="InterPro"/>
</dbReference>
<dbReference type="InterPro" id="IPR043928">
    <property type="entry name" value="DNVP"/>
</dbReference>